<evidence type="ECO:0000256" key="2">
    <source>
        <dbReference type="ARBA" id="ARBA00023161"/>
    </source>
</evidence>
<feature type="domain" description="IMS import disulfide relay-system CHCH-CHCH-like Cx9C" evidence="4">
    <location>
        <begin position="5"/>
        <end position="49"/>
    </location>
</feature>
<reference evidence="5 6" key="1">
    <citation type="journal article" date="2019" name="Sci. Rep.">
        <title>Comparative genomics of chytrid fungi reveal insights into the obligate biotrophic and pathogenic lifestyle of Synchytrium endobioticum.</title>
        <authorList>
            <person name="van de Vossenberg B.T.L.H."/>
            <person name="Warris S."/>
            <person name="Nguyen H.D.T."/>
            <person name="van Gent-Pelzer M.P.E."/>
            <person name="Joly D.L."/>
            <person name="van de Geest H.C."/>
            <person name="Bonants P.J.M."/>
            <person name="Smith D.S."/>
            <person name="Levesque C.A."/>
            <person name="van der Lee T.A.J."/>
        </authorList>
    </citation>
    <scope>NUCLEOTIDE SEQUENCE [LARGE SCALE GENOMIC DNA]</scope>
    <source>
        <strain evidence="5 6">CBS 675.73</strain>
    </source>
</reference>
<evidence type="ECO:0000313" key="5">
    <source>
        <dbReference type="EMBL" id="TPX75724.1"/>
    </source>
</evidence>
<dbReference type="SUPFAM" id="SSF52540">
    <property type="entry name" value="P-loop containing nucleoside triphosphate hydrolases"/>
    <property type="match status" value="1"/>
</dbReference>
<accession>A0A507FHF8</accession>
<evidence type="ECO:0000256" key="3">
    <source>
        <dbReference type="SAM" id="MobiDB-lite"/>
    </source>
</evidence>
<dbReference type="OrthoDB" id="79514at2759"/>
<keyword evidence="2" id="KW-0866">Nonsense-mediated mRNA decay</keyword>
<evidence type="ECO:0000259" key="4">
    <source>
        <dbReference type="Pfam" id="PF16860"/>
    </source>
</evidence>
<dbReference type="InterPro" id="IPR031731">
    <property type="entry name" value="CX9C"/>
</dbReference>
<dbReference type="STRING" id="246404.A0A507FHF8"/>
<dbReference type="Gene3D" id="1.10.287.2900">
    <property type="match status" value="2"/>
</dbReference>
<feature type="compositionally biased region" description="Basic and acidic residues" evidence="3">
    <location>
        <begin position="137"/>
        <end position="177"/>
    </location>
</feature>
<comment type="similarity">
    <text evidence="1">Belongs to the SMG9 family.</text>
</comment>
<organism evidence="5 6">
    <name type="scientific">Chytriomyces confervae</name>
    <dbReference type="NCBI Taxonomy" id="246404"/>
    <lineage>
        <taxon>Eukaryota</taxon>
        <taxon>Fungi</taxon>
        <taxon>Fungi incertae sedis</taxon>
        <taxon>Chytridiomycota</taxon>
        <taxon>Chytridiomycota incertae sedis</taxon>
        <taxon>Chytridiomycetes</taxon>
        <taxon>Chytridiales</taxon>
        <taxon>Chytriomycetaceae</taxon>
        <taxon>Chytriomyces</taxon>
    </lineage>
</organism>
<dbReference type="GO" id="GO:0000184">
    <property type="term" value="P:nuclear-transcribed mRNA catabolic process, nonsense-mediated decay"/>
    <property type="evidence" value="ECO:0007669"/>
    <property type="project" value="UniProtKB-KW"/>
</dbReference>
<feature type="region of interest" description="Disordered" evidence="3">
    <location>
        <begin position="100"/>
        <end position="187"/>
    </location>
</feature>
<evidence type="ECO:0000313" key="6">
    <source>
        <dbReference type="Proteomes" id="UP000320333"/>
    </source>
</evidence>
<feature type="region of interest" description="Disordered" evidence="3">
    <location>
        <begin position="389"/>
        <end position="505"/>
    </location>
</feature>
<dbReference type="PANTHER" id="PTHR14270:SF0">
    <property type="entry name" value="NONSENSE-MEDIATED MRNA DECAY FACTOR SMG9"/>
    <property type="match status" value="1"/>
</dbReference>
<dbReference type="Gene3D" id="3.40.50.300">
    <property type="entry name" value="P-loop containing nucleotide triphosphate hydrolases"/>
    <property type="match status" value="1"/>
</dbReference>
<feature type="compositionally biased region" description="Basic and acidic residues" evidence="3">
    <location>
        <begin position="116"/>
        <end position="129"/>
    </location>
</feature>
<dbReference type="InterPro" id="IPR027417">
    <property type="entry name" value="P-loop_NTPase"/>
</dbReference>
<dbReference type="EMBL" id="QEAP01000071">
    <property type="protein sequence ID" value="TPX75724.1"/>
    <property type="molecule type" value="Genomic_DNA"/>
</dbReference>
<evidence type="ECO:0000256" key="1">
    <source>
        <dbReference type="ARBA" id="ARBA00007712"/>
    </source>
</evidence>
<gene>
    <name evidence="5" type="ORF">CcCBS67573_g03035</name>
</gene>
<keyword evidence="6" id="KW-1185">Reference proteome</keyword>
<feature type="compositionally biased region" description="Low complexity" evidence="3">
    <location>
        <begin position="447"/>
        <end position="461"/>
    </location>
</feature>
<dbReference type="Pfam" id="PF16860">
    <property type="entry name" value="CX9C"/>
    <property type="match status" value="1"/>
</dbReference>
<dbReference type="CDD" id="cd00882">
    <property type="entry name" value="Ras_like_GTPase"/>
    <property type="match status" value="1"/>
</dbReference>
<dbReference type="PANTHER" id="PTHR14270">
    <property type="entry name" value="NONSENSE-MEDIATED MRNA DECAY FACTOR SMG9"/>
    <property type="match status" value="1"/>
</dbReference>
<feature type="compositionally biased region" description="Acidic residues" evidence="3">
    <location>
        <begin position="462"/>
        <end position="475"/>
    </location>
</feature>
<dbReference type="AlphaFoldDB" id="A0A507FHF8"/>
<dbReference type="InterPro" id="IPR039177">
    <property type="entry name" value="SMG9"/>
</dbReference>
<sequence>MESVLETVEKHCGSQLSEYGKCIDDNQPNFESPCLALKRALTQCAEVNVSAVREVKERCAPQISSYEQCVSANPGDAHVKCGDLVKALYRCTHEGSMAAAHSMAGPSGGGKTGANSREKDAGKGREKEPGSSSTRGGRRDRDRDRDRDRGRERSKDKERETKDKDKESQQFRIEKRQAATPVPSTPAAILAPTSVPVTLQSSNLIQPPAPQALLKPPSQTQNCFKMISDSLRVATGPDAIPSLLAESPGCFIIGAIGRKGAGKSTVLNLFANPYAAANNPRFTAASVGPPFNTKGTTRGVDVHSTTDGLVLVDSQPIHLPSQRKSSKRANVTNSLDDATLCKNSEKMTLLMFSVCHIILVVSSGNSTRDEELWAFLRRMEAVKYRADGGTQVNDDDIDALQKPQYRRRQRQRKPTASLESGAVQPKKNSTHLAHEGDSRNGSNPQDESTGGNRDSSSSDGSDSSEDGDEIENEDELQQRQAKISKPASAGNKVSGSVTANVESGRNSDPDIFFPDLIFVHNRAKPSDFGTNSYAATAAAVARSFRGSRLKFSSGIIHFGMAFPRMYSSVVHTSKRETEAIPHPNLWFLPSIPSIPSLHLLPMGPAPTAFVAGESGESHHNATTTTSLLDRISVGFNQGDTNHVKTFLKDMEGVPARYTVLCDMLRDSVLEVPRYPFELPPPISSVYKTVASSQRNAAMSAADAGGAAEGGQMGKSSFVVGKKWFQISEKEWYRSAIGIWSSLEGER</sequence>
<feature type="compositionally biased region" description="Polar residues" evidence="3">
    <location>
        <begin position="491"/>
        <end position="505"/>
    </location>
</feature>
<dbReference type="PROSITE" id="PS51808">
    <property type="entry name" value="CHCH"/>
    <property type="match status" value="1"/>
</dbReference>
<proteinExistence type="inferred from homology"/>
<dbReference type="Proteomes" id="UP000320333">
    <property type="component" value="Unassembled WGS sequence"/>
</dbReference>
<name>A0A507FHF8_9FUNG</name>
<feature type="compositionally biased region" description="Basic residues" evidence="3">
    <location>
        <begin position="404"/>
        <end position="413"/>
    </location>
</feature>
<protein>
    <recommendedName>
        <fullName evidence="4">IMS import disulfide relay-system CHCH-CHCH-like Cx9C domain-containing protein</fullName>
    </recommendedName>
</protein>
<comment type="caution">
    <text evidence="5">The sequence shown here is derived from an EMBL/GenBank/DDBJ whole genome shotgun (WGS) entry which is preliminary data.</text>
</comment>